<dbReference type="InterPro" id="IPR011009">
    <property type="entry name" value="Kinase-like_dom_sf"/>
</dbReference>
<evidence type="ECO:0000256" key="4">
    <source>
        <dbReference type="ARBA" id="ARBA00022692"/>
    </source>
</evidence>
<evidence type="ECO:0000313" key="17">
    <source>
        <dbReference type="Proteomes" id="UP000516437"/>
    </source>
</evidence>
<feature type="chain" id="PRO_5025522333" description="Protein kinase domain-containing protein" evidence="14">
    <location>
        <begin position="25"/>
        <end position="578"/>
    </location>
</feature>
<dbReference type="EMBL" id="RXIC02000421">
    <property type="protein sequence ID" value="KAB1199726.1"/>
    <property type="molecule type" value="Genomic_DNA"/>
</dbReference>
<organism evidence="16 17">
    <name type="scientific">Morella rubra</name>
    <name type="common">Chinese bayberry</name>
    <dbReference type="NCBI Taxonomy" id="262757"/>
    <lineage>
        <taxon>Eukaryota</taxon>
        <taxon>Viridiplantae</taxon>
        <taxon>Streptophyta</taxon>
        <taxon>Embryophyta</taxon>
        <taxon>Tracheophyta</taxon>
        <taxon>Spermatophyta</taxon>
        <taxon>Magnoliopsida</taxon>
        <taxon>eudicotyledons</taxon>
        <taxon>Gunneridae</taxon>
        <taxon>Pentapetalae</taxon>
        <taxon>rosids</taxon>
        <taxon>fabids</taxon>
        <taxon>Fagales</taxon>
        <taxon>Myricaceae</taxon>
        <taxon>Morella</taxon>
    </lineage>
</organism>
<gene>
    <name evidence="16" type="ORF">CJ030_MR0G014424</name>
</gene>
<dbReference type="SMART" id="SM00220">
    <property type="entry name" value="S_TKc"/>
    <property type="match status" value="1"/>
</dbReference>
<dbReference type="PANTHER" id="PTHR27009">
    <property type="entry name" value="RUST RESISTANCE KINASE LR10-RELATED"/>
    <property type="match status" value="1"/>
</dbReference>
<dbReference type="OrthoDB" id="547665at2759"/>
<evidence type="ECO:0000256" key="5">
    <source>
        <dbReference type="ARBA" id="ARBA00022729"/>
    </source>
</evidence>
<evidence type="ECO:0000256" key="10">
    <source>
        <dbReference type="ARBA" id="ARBA00023136"/>
    </source>
</evidence>
<keyword evidence="2" id="KW-0723">Serine/threonine-protein kinase</keyword>
<dbReference type="SUPFAM" id="SSF56112">
    <property type="entry name" value="Protein kinase-like (PK-like)"/>
    <property type="match status" value="1"/>
</dbReference>
<feature type="signal peptide" evidence="14">
    <location>
        <begin position="1"/>
        <end position="24"/>
    </location>
</feature>
<comment type="subcellular location">
    <subcellularLocation>
        <location evidence="1">Membrane</location>
        <topology evidence="1">Single-pass type I membrane protein</topology>
    </subcellularLocation>
</comment>
<evidence type="ECO:0000256" key="14">
    <source>
        <dbReference type="SAM" id="SignalP"/>
    </source>
</evidence>
<comment type="caution">
    <text evidence="16">The sequence shown here is derived from an EMBL/GenBank/DDBJ whole genome shotgun (WGS) entry which is preliminary data.</text>
</comment>
<feature type="domain" description="Protein kinase" evidence="15">
    <location>
        <begin position="265"/>
        <end position="551"/>
    </location>
</feature>
<dbReference type="InterPro" id="IPR045874">
    <property type="entry name" value="LRK10/LRL21-25-like"/>
</dbReference>
<accession>A0A6A1UHK4</accession>
<dbReference type="InterPro" id="IPR000719">
    <property type="entry name" value="Prot_kinase_dom"/>
</dbReference>
<keyword evidence="7" id="KW-0418">Kinase</keyword>
<dbReference type="InterPro" id="IPR017441">
    <property type="entry name" value="Protein_kinase_ATP_BS"/>
</dbReference>
<evidence type="ECO:0000256" key="12">
    <source>
        <dbReference type="PROSITE-ProRule" id="PRU10141"/>
    </source>
</evidence>
<evidence type="ECO:0000256" key="3">
    <source>
        <dbReference type="ARBA" id="ARBA00022679"/>
    </source>
</evidence>
<dbReference type="Gene3D" id="3.30.200.20">
    <property type="entry name" value="Phosphorylase Kinase, domain 1"/>
    <property type="match status" value="1"/>
</dbReference>
<dbReference type="GO" id="GO:0004674">
    <property type="term" value="F:protein serine/threonine kinase activity"/>
    <property type="evidence" value="ECO:0007669"/>
    <property type="project" value="UniProtKB-KW"/>
</dbReference>
<dbReference type="Gene3D" id="1.10.510.10">
    <property type="entry name" value="Transferase(Phosphotransferase) domain 1"/>
    <property type="match status" value="1"/>
</dbReference>
<dbReference type="PROSITE" id="PS00107">
    <property type="entry name" value="PROTEIN_KINASE_ATP"/>
    <property type="match status" value="1"/>
</dbReference>
<keyword evidence="5 14" id="KW-0732">Signal</keyword>
<feature type="binding site" evidence="12">
    <location>
        <position position="293"/>
    </location>
    <ligand>
        <name>ATP</name>
        <dbReference type="ChEBI" id="CHEBI:30616"/>
    </ligand>
</feature>
<keyword evidence="9 13" id="KW-1133">Transmembrane helix</keyword>
<evidence type="ECO:0000313" key="16">
    <source>
        <dbReference type="EMBL" id="KAB1199726.1"/>
    </source>
</evidence>
<dbReference type="PROSITE" id="PS00108">
    <property type="entry name" value="PROTEIN_KINASE_ST"/>
    <property type="match status" value="1"/>
</dbReference>
<evidence type="ECO:0000256" key="11">
    <source>
        <dbReference type="ARBA" id="ARBA00023180"/>
    </source>
</evidence>
<keyword evidence="17" id="KW-1185">Reference proteome</keyword>
<evidence type="ECO:0000256" key="8">
    <source>
        <dbReference type="ARBA" id="ARBA00022840"/>
    </source>
</evidence>
<keyword evidence="3" id="KW-0808">Transferase</keyword>
<dbReference type="Pfam" id="PF13947">
    <property type="entry name" value="GUB_WAK_bind"/>
    <property type="match status" value="1"/>
</dbReference>
<protein>
    <recommendedName>
        <fullName evidence="15">Protein kinase domain-containing protein</fullName>
    </recommendedName>
</protein>
<keyword evidence="11" id="KW-0325">Glycoprotein</keyword>
<dbReference type="Proteomes" id="UP000516437">
    <property type="component" value="Unassembled WGS sequence"/>
</dbReference>
<evidence type="ECO:0000256" key="9">
    <source>
        <dbReference type="ARBA" id="ARBA00022989"/>
    </source>
</evidence>
<keyword evidence="6 12" id="KW-0547">Nucleotide-binding</keyword>
<dbReference type="FunFam" id="3.30.200.20:FF:000178">
    <property type="entry name" value="serine/threonine-protein kinase PBS1-like"/>
    <property type="match status" value="1"/>
</dbReference>
<dbReference type="Pfam" id="PF00069">
    <property type="entry name" value="Pkinase"/>
    <property type="match status" value="1"/>
</dbReference>
<dbReference type="PROSITE" id="PS50011">
    <property type="entry name" value="PROTEIN_KINASE_DOM"/>
    <property type="match status" value="1"/>
</dbReference>
<keyword evidence="4 13" id="KW-0812">Transmembrane</keyword>
<sequence>MNVSFKTVISSFLLAVSIIDHVEGQNECAELQCGGFGPSIRFPFRLNSQPNQCGYPGFNLSCTTRNETVLQLPFLVNFFVKNIDYIAQVIHLYDPQHCLPRQLRELNLSSSPIRHKYEYGSDFAFYNCSPTERNSMYAYPVSCLSGPSYQVYTFDSYSNINDLPIASCTKMYNLRNLPIIPGVDDILELKWSIPACGHCASTKFVAAGAIIGSAVLVLVVFVLYRAYWNDKAEKQHQDRIEKFLEDYRNFKPTRYWYADIKRITNQFDEKLGEGAYGTVFKGKLSNEIYVAVKILNSSTGNGEEFINEVGIIGRIHHVNVVRLVGYCADGFRRALVYEFLPNESLEKFLSSVDGKNHVLGWDKLQDIALGKAKGIEYLHQGCDQQILHFDIKPQNVLLDQNFIPKISDFGLAKLCSKDQSAVSMTTARGTMGYIAPEVFSRNFGNVSYKADVYSFGILLLEIVGGRKNVGNTGENASQVYFPEWIYNLLEQKKDLRIFIENDGDAKVAKRMAIVGLWCIQWHPIDRPYMKIVVQMLEREGDKLTMPPNPFASASLGRVIGRTTARALNQELEDIPELG</sequence>
<dbReference type="InterPro" id="IPR025287">
    <property type="entry name" value="WAK_GUB"/>
</dbReference>
<dbReference type="GO" id="GO:0016020">
    <property type="term" value="C:membrane"/>
    <property type="evidence" value="ECO:0007669"/>
    <property type="project" value="UniProtKB-SubCell"/>
</dbReference>
<dbReference type="InterPro" id="IPR008271">
    <property type="entry name" value="Ser/Thr_kinase_AS"/>
</dbReference>
<feature type="transmembrane region" description="Helical" evidence="13">
    <location>
        <begin position="204"/>
        <end position="224"/>
    </location>
</feature>
<dbReference type="GO" id="GO:0030247">
    <property type="term" value="F:polysaccharide binding"/>
    <property type="evidence" value="ECO:0007669"/>
    <property type="project" value="InterPro"/>
</dbReference>
<name>A0A6A1UHK4_9ROSI</name>
<dbReference type="FunFam" id="1.10.510.10:FF:000590">
    <property type="entry name" value="PR5-like receptor kinase"/>
    <property type="match status" value="1"/>
</dbReference>
<evidence type="ECO:0000256" key="13">
    <source>
        <dbReference type="SAM" id="Phobius"/>
    </source>
</evidence>
<keyword evidence="10 13" id="KW-0472">Membrane</keyword>
<dbReference type="GO" id="GO:0005524">
    <property type="term" value="F:ATP binding"/>
    <property type="evidence" value="ECO:0007669"/>
    <property type="project" value="UniProtKB-UniRule"/>
</dbReference>
<evidence type="ECO:0000256" key="1">
    <source>
        <dbReference type="ARBA" id="ARBA00004479"/>
    </source>
</evidence>
<dbReference type="AlphaFoldDB" id="A0A6A1UHK4"/>
<evidence type="ECO:0000256" key="2">
    <source>
        <dbReference type="ARBA" id="ARBA00022527"/>
    </source>
</evidence>
<keyword evidence="8 12" id="KW-0067">ATP-binding</keyword>
<reference evidence="16 17" key="1">
    <citation type="journal article" date="2019" name="Plant Biotechnol. J.">
        <title>The red bayberry genome and genetic basis of sex determination.</title>
        <authorList>
            <person name="Jia H.M."/>
            <person name="Jia H.J."/>
            <person name="Cai Q.L."/>
            <person name="Wang Y."/>
            <person name="Zhao H.B."/>
            <person name="Yang W.F."/>
            <person name="Wang G.Y."/>
            <person name="Li Y.H."/>
            <person name="Zhan D.L."/>
            <person name="Shen Y.T."/>
            <person name="Niu Q.F."/>
            <person name="Chang L."/>
            <person name="Qiu J."/>
            <person name="Zhao L."/>
            <person name="Xie H.B."/>
            <person name="Fu W.Y."/>
            <person name="Jin J."/>
            <person name="Li X.W."/>
            <person name="Jiao Y."/>
            <person name="Zhou C.C."/>
            <person name="Tu T."/>
            <person name="Chai C.Y."/>
            <person name="Gao J.L."/>
            <person name="Fan L.J."/>
            <person name="van de Weg E."/>
            <person name="Wang J.Y."/>
            <person name="Gao Z.S."/>
        </authorList>
    </citation>
    <scope>NUCLEOTIDE SEQUENCE [LARGE SCALE GENOMIC DNA]</scope>
    <source>
        <tissue evidence="16">Leaves</tissue>
    </source>
</reference>
<proteinExistence type="predicted"/>
<evidence type="ECO:0000256" key="6">
    <source>
        <dbReference type="ARBA" id="ARBA00022741"/>
    </source>
</evidence>
<evidence type="ECO:0000259" key="15">
    <source>
        <dbReference type="PROSITE" id="PS50011"/>
    </source>
</evidence>
<evidence type="ECO:0000256" key="7">
    <source>
        <dbReference type="ARBA" id="ARBA00022777"/>
    </source>
</evidence>